<feature type="compositionally biased region" description="Low complexity" evidence="3">
    <location>
        <begin position="61"/>
        <end position="79"/>
    </location>
</feature>
<evidence type="ECO:0000256" key="2">
    <source>
        <dbReference type="PROSITE-ProRule" id="PRU00089"/>
    </source>
</evidence>
<name>A0A1X6N6N6_9APHY</name>
<dbReference type="PANTHER" id="PTHR11829">
    <property type="entry name" value="FORKHEAD BOX PROTEIN"/>
    <property type="match status" value="1"/>
</dbReference>
<proteinExistence type="predicted"/>
<dbReference type="PROSITE" id="PS50039">
    <property type="entry name" value="FORK_HEAD_3"/>
    <property type="match status" value="1"/>
</dbReference>
<feature type="compositionally biased region" description="Basic and acidic residues" evidence="3">
    <location>
        <begin position="384"/>
        <end position="393"/>
    </location>
</feature>
<organism evidence="5 6">
    <name type="scientific">Postia placenta MAD-698-R-SB12</name>
    <dbReference type="NCBI Taxonomy" id="670580"/>
    <lineage>
        <taxon>Eukaryota</taxon>
        <taxon>Fungi</taxon>
        <taxon>Dikarya</taxon>
        <taxon>Basidiomycota</taxon>
        <taxon>Agaricomycotina</taxon>
        <taxon>Agaricomycetes</taxon>
        <taxon>Polyporales</taxon>
        <taxon>Adustoporiaceae</taxon>
        <taxon>Rhodonia</taxon>
    </lineage>
</organism>
<feature type="DNA-binding region" description="Fork-head" evidence="2">
    <location>
        <begin position="272"/>
        <end position="361"/>
    </location>
</feature>
<evidence type="ECO:0000259" key="4">
    <source>
        <dbReference type="PROSITE" id="PS50039"/>
    </source>
</evidence>
<feature type="region of interest" description="Disordered" evidence="3">
    <location>
        <begin position="725"/>
        <end position="744"/>
    </location>
</feature>
<feature type="domain" description="Fork-head" evidence="4">
    <location>
        <begin position="272"/>
        <end position="361"/>
    </location>
</feature>
<reference evidence="5 6" key="1">
    <citation type="submission" date="2017-04" db="EMBL/GenBank/DDBJ databases">
        <title>Genome Sequence of the Model Brown-Rot Fungus Postia placenta SB12.</title>
        <authorList>
            <consortium name="DOE Joint Genome Institute"/>
            <person name="Gaskell J."/>
            <person name="Kersten P."/>
            <person name="Larrondo L.F."/>
            <person name="Canessa P."/>
            <person name="Martinez D."/>
            <person name="Hibbett D."/>
            <person name="Schmoll M."/>
            <person name="Kubicek C.P."/>
            <person name="Martinez A.T."/>
            <person name="Yadav J."/>
            <person name="Master E."/>
            <person name="Magnuson J.K."/>
            <person name="James T."/>
            <person name="Yaver D."/>
            <person name="Berka R."/>
            <person name="Labutti K."/>
            <person name="Lipzen A."/>
            <person name="Aerts A."/>
            <person name="Barry K."/>
            <person name="Henrissat B."/>
            <person name="Blanchette R."/>
            <person name="Grigoriev I."/>
            <person name="Cullen D."/>
        </authorList>
    </citation>
    <scope>NUCLEOTIDE SEQUENCE [LARGE SCALE GENOMIC DNA]</scope>
    <source>
        <strain evidence="5 6">MAD-698-R-SB12</strain>
    </source>
</reference>
<feature type="region of interest" description="Disordered" evidence="3">
    <location>
        <begin position="1"/>
        <end position="103"/>
    </location>
</feature>
<dbReference type="GO" id="GO:0030154">
    <property type="term" value="P:cell differentiation"/>
    <property type="evidence" value="ECO:0007669"/>
    <property type="project" value="TreeGrafter"/>
</dbReference>
<dbReference type="InterPro" id="IPR036390">
    <property type="entry name" value="WH_DNA-bd_sf"/>
</dbReference>
<keyword evidence="1 2" id="KW-0238">DNA-binding</keyword>
<dbReference type="STRING" id="670580.A0A1X6N6N6"/>
<gene>
    <name evidence="5" type="ORF">POSPLADRAFT_1045397</name>
</gene>
<keyword evidence="6" id="KW-1185">Reference proteome</keyword>
<feature type="region of interest" description="Disordered" evidence="3">
    <location>
        <begin position="472"/>
        <end position="527"/>
    </location>
</feature>
<evidence type="ECO:0000256" key="3">
    <source>
        <dbReference type="SAM" id="MobiDB-lite"/>
    </source>
</evidence>
<feature type="compositionally biased region" description="Polar residues" evidence="3">
    <location>
        <begin position="403"/>
        <end position="412"/>
    </location>
</feature>
<feature type="region of interest" description="Disordered" evidence="3">
    <location>
        <begin position="633"/>
        <end position="692"/>
    </location>
</feature>
<dbReference type="GO" id="GO:0009653">
    <property type="term" value="P:anatomical structure morphogenesis"/>
    <property type="evidence" value="ECO:0007669"/>
    <property type="project" value="TreeGrafter"/>
</dbReference>
<dbReference type="GO" id="GO:0000978">
    <property type="term" value="F:RNA polymerase II cis-regulatory region sequence-specific DNA binding"/>
    <property type="evidence" value="ECO:0007669"/>
    <property type="project" value="TreeGrafter"/>
</dbReference>
<dbReference type="InterPro" id="IPR036388">
    <property type="entry name" value="WH-like_DNA-bd_sf"/>
</dbReference>
<protein>
    <recommendedName>
        <fullName evidence="4">Fork-head domain-containing protein</fullName>
    </recommendedName>
</protein>
<dbReference type="GO" id="GO:0000981">
    <property type="term" value="F:DNA-binding transcription factor activity, RNA polymerase II-specific"/>
    <property type="evidence" value="ECO:0007669"/>
    <property type="project" value="TreeGrafter"/>
</dbReference>
<feature type="compositionally biased region" description="Low complexity" evidence="3">
    <location>
        <begin position="501"/>
        <end position="527"/>
    </location>
</feature>
<comment type="subcellular location">
    <subcellularLocation>
        <location evidence="2">Nucleus</location>
    </subcellularLocation>
</comment>
<feature type="region of interest" description="Disordered" evidence="3">
    <location>
        <begin position="373"/>
        <end position="416"/>
    </location>
</feature>
<feature type="compositionally biased region" description="Polar residues" evidence="3">
    <location>
        <begin position="35"/>
        <end position="46"/>
    </location>
</feature>
<dbReference type="PANTHER" id="PTHR11829:SF343">
    <property type="entry name" value="FORK-HEAD DOMAIN-CONTAINING PROTEIN"/>
    <property type="match status" value="1"/>
</dbReference>
<dbReference type="SMART" id="SM00339">
    <property type="entry name" value="FH"/>
    <property type="match status" value="1"/>
</dbReference>
<dbReference type="InterPro" id="IPR050211">
    <property type="entry name" value="FOX_domain-containing"/>
</dbReference>
<dbReference type="AlphaFoldDB" id="A0A1X6N6N6"/>
<dbReference type="GO" id="GO:0005634">
    <property type="term" value="C:nucleus"/>
    <property type="evidence" value="ECO:0007669"/>
    <property type="project" value="UniProtKB-SubCell"/>
</dbReference>
<accession>A0A1X6N6N6</accession>
<feature type="compositionally biased region" description="Low complexity" evidence="3">
    <location>
        <begin position="219"/>
        <end position="252"/>
    </location>
</feature>
<evidence type="ECO:0000313" key="5">
    <source>
        <dbReference type="EMBL" id="OSX64309.1"/>
    </source>
</evidence>
<feature type="compositionally biased region" description="Polar residues" evidence="3">
    <location>
        <begin position="1"/>
        <end position="23"/>
    </location>
</feature>
<dbReference type="PRINTS" id="PR00053">
    <property type="entry name" value="FORKHEAD"/>
</dbReference>
<dbReference type="RefSeq" id="XP_024341103.1">
    <property type="nucleotide sequence ID" value="XM_024478743.1"/>
</dbReference>
<evidence type="ECO:0000313" key="6">
    <source>
        <dbReference type="Proteomes" id="UP000194127"/>
    </source>
</evidence>
<dbReference type="InterPro" id="IPR001766">
    <property type="entry name" value="Fork_head_dom"/>
</dbReference>
<dbReference type="GeneID" id="36323693"/>
<dbReference type="EMBL" id="KZ110594">
    <property type="protein sequence ID" value="OSX64309.1"/>
    <property type="molecule type" value="Genomic_DNA"/>
</dbReference>
<keyword evidence="2" id="KW-0539">Nucleus</keyword>
<feature type="compositionally biased region" description="Basic and acidic residues" evidence="3">
    <location>
        <begin position="24"/>
        <end position="34"/>
    </location>
</feature>
<evidence type="ECO:0000256" key="1">
    <source>
        <dbReference type="ARBA" id="ARBA00023125"/>
    </source>
</evidence>
<feature type="region of interest" description="Disordered" evidence="3">
    <location>
        <begin position="191"/>
        <end position="255"/>
    </location>
</feature>
<dbReference type="SUPFAM" id="SSF46785">
    <property type="entry name" value="Winged helix' DNA-binding domain"/>
    <property type="match status" value="1"/>
</dbReference>
<dbReference type="OrthoDB" id="5954824at2759"/>
<feature type="region of interest" description="Disordered" evidence="3">
    <location>
        <begin position="568"/>
        <end position="590"/>
    </location>
</feature>
<sequence length="744" mass="82003">MSSSRAGGRATSPTSQLLKSMNMTREDLRRHSEQMRQFLTTEQANEGRNFAPVPNGHRSKSSVSRSRGRSRAGSSADASVFARSPSPPQTPVKAEPIESTLPTRPLDTMELVMERKLNEKLRRSRYFHPATIYKFIYDLQTPVRTHDASSNMFHLPLRVASHPRYYSSRVVNEALSSQPYLPPFDAANGALPRTPLGLRPSRGADSNSARRSFGRHIYSTPRTAAHTPTPASSPPRVINQVSSPAPMRSSPAPEEHDEFPFILPPGPYCAAKPEFAYAGLIGQAILASPEHRLTLQDIYEFITIVYPYYKRGEQTWMNSVRHCLSTMAVFRKVPRGRNEGKSLWAIFDDDVAAFVGGGFRKTLCKDMVKLDQEKAAKKGPRKRGTMDEVMTRDTKRRKKNDGAESNQASSSALPVHHGPVFPPYFPGFHPSAHHQPYYQPYVPLPRPQPLPAEVVFPPLPPTSNLHRVAHARTPGQVVTSPALESDDVSRTERGRNPSPKPISSSPSAPSLTPNFSSSSSPPLPSDASLEAQWLRSPSASPQAVESADEDFGTSWTSKLTYPVDALDPQLLNKQGPSHSQKPAKGKGKGKAQACFPRHFCSLYSSSHLDPPLPAVFHPAAPLLAMPIEGLSTSPTATFSGEARTPTRRRDGPSSSMTGEMLPLTPFAPTTPRRTKRNTFESPFRTPTNKIYDPVAPGALLAEELERQERQQFDVSPGIFGRRERLGSLFDTPTGPSPGAWDRLW</sequence>
<dbReference type="Proteomes" id="UP000194127">
    <property type="component" value="Unassembled WGS sequence"/>
</dbReference>
<dbReference type="Pfam" id="PF00250">
    <property type="entry name" value="Forkhead"/>
    <property type="match status" value="1"/>
</dbReference>
<dbReference type="Gene3D" id="1.10.10.10">
    <property type="entry name" value="Winged helix-like DNA-binding domain superfamily/Winged helix DNA-binding domain"/>
    <property type="match status" value="1"/>
</dbReference>